<evidence type="ECO:0000313" key="2">
    <source>
        <dbReference type="EMBL" id="KAE8381534.1"/>
    </source>
</evidence>
<sequence length="79" mass="8428">MDKLASKLGGGHKHGGGAGAGQNEDYVDKGLDSLETKYGHGKVDPHNAKVRQTNERITDSARNKFESVTGKHVPSKISN</sequence>
<evidence type="ECO:0000313" key="3">
    <source>
        <dbReference type="Proteomes" id="UP000326198"/>
    </source>
</evidence>
<gene>
    <name evidence="2" type="ORF">BDV26DRAFT_255351</name>
</gene>
<dbReference type="PANTHER" id="PTHR40462:SF1">
    <property type="entry name" value="EXPRESSED PROTEIN"/>
    <property type="match status" value="1"/>
</dbReference>
<dbReference type="EMBL" id="ML736170">
    <property type="protein sequence ID" value="KAE8381534.1"/>
    <property type="molecule type" value="Genomic_DNA"/>
</dbReference>
<proteinExistence type="predicted"/>
<evidence type="ECO:0000256" key="1">
    <source>
        <dbReference type="SAM" id="MobiDB-lite"/>
    </source>
</evidence>
<feature type="compositionally biased region" description="Basic and acidic residues" evidence="1">
    <location>
        <begin position="26"/>
        <end position="65"/>
    </location>
</feature>
<keyword evidence="3" id="KW-1185">Reference proteome</keyword>
<reference evidence="2 3" key="1">
    <citation type="submission" date="2019-04" db="EMBL/GenBank/DDBJ databases">
        <title>Friends and foes A comparative genomics studyof 23 Aspergillus species from section Flavi.</title>
        <authorList>
            <consortium name="DOE Joint Genome Institute"/>
            <person name="Kjaerbolling I."/>
            <person name="Vesth T."/>
            <person name="Frisvad J.C."/>
            <person name="Nybo J.L."/>
            <person name="Theobald S."/>
            <person name="Kildgaard S."/>
            <person name="Isbrandt T."/>
            <person name="Kuo A."/>
            <person name="Sato A."/>
            <person name="Lyhne E.K."/>
            <person name="Kogle M.E."/>
            <person name="Wiebenga A."/>
            <person name="Kun R.S."/>
            <person name="Lubbers R.J."/>
            <person name="Makela M.R."/>
            <person name="Barry K."/>
            <person name="Chovatia M."/>
            <person name="Clum A."/>
            <person name="Daum C."/>
            <person name="Haridas S."/>
            <person name="He G."/>
            <person name="LaButti K."/>
            <person name="Lipzen A."/>
            <person name="Mondo S."/>
            <person name="Riley R."/>
            <person name="Salamov A."/>
            <person name="Simmons B.A."/>
            <person name="Magnuson J.K."/>
            <person name="Henrissat B."/>
            <person name="Mortensen U.H."/>
            <person name="Larsen T.O."/>
            <person name="Devries R.P."/>
            <person name="Grigoriev I.V."/>
            <person name="Machida M."/>
            <person name="Baker S.E."/>
            <person name="Andersen M.R."/>
        </authorList>
    </citation>
    <scope>NUCLEOTIDE SEQUENCE [LARGE SCALE GENOMIC DNA]</scope>
    <source>
        <strain evidence="2 3">IBT 29228</strain>
    </source>
</reference>
<dbReference type="OrthoDB" id="3050608at2759"/>
<dbReference type="PANTHER" id="PTHR40462">
    <property type="entry name" value="CHROMOSOME 1, WHOLE GENOME SHOTGUN SEQUENCE"/>
    <property type="match status" value="1"/>
</dbReference>
<organism evidence="2 3">
    <name type="scientific">Aspergillus bertholletiae</name>
    <dbReference type="NCBI Taxonomy" id="1226010"/>
    <lineage>
        <taxon>Eukaryota</taxon>
        <taxon>Fungi</taxon>
        <taxon>Dikarya</taxon>
        <taxon>Ascomycota</taxon>
        <taxon>Pezizomycotina</taxon>
        <taxon>Eurotiomycetes</taxon>
        <taxon>Eurotiomycetidae</taxon>
        <taxon>Eurotiales</taxon>
        <taxon>Aspergillaceae</taxon>
        <taxon>Aspergillus</taxon>
        <taxon>Aspergillus subgen. Circumdati</taxon>
    </lineage>
</organism>
<dbReference type="Proteomes" id="UP000326198">
    <property type="component" value="Unassembled WGS sequence"/>
</dbReference>
<protein>
    <submittedName>
        <fullName evidence="2">Uncharacterized protein</fullName>
    </submittedName>
</protein>
<accession>A0A5N7BIF1</accession>
<dbReference type="AlphaFoldDB" id="A0A5N7BIF1"/>
<feature type="region of interest" description="Disordered" evidence="1">
    <location>
        <begin position="1"/>
        <end position="79"/>
    </location>
</feature>
<name>A0A5N7BIF1_9EURO</name>